<evidence type="ECO:0000313" key="3">
    <source>
        <dbReference type="Proteomes" id="UP000041254"/>
    </source>
</evidence>
<feature type="compositionally biased region" description="Polar residues" evidence="1">
    <location>
        <begin position="93"/>
        <end position="105"/>
    </location>
</feature>
<gene>
    <name evidence="2" type="ORF">Vbra_11033</name>
</gene>
<proteinExistence type="predicted"/>
<protein>
    <submittedName>
        <fullName evidence="2">Uncharacterized protein</fullName>
    </submittedName>
</protein>
<organism evidence="2 3">
    <name type="scientific">Vitrella brassicaformis (strain CCMP3155)</name>
    <dbReference type="NCBI Taxonomy" id="1169540"/>
    <lineage>
        <taxon>Eukaryota</taxon>
        <taxon>Sar</taxon>
        <taxon>Alveolata</taxon>
        <taxon>Colpodellida</taxon>
        <taxon>Vitrellaceae</taxon>
        <taxon>Vitrella</taxon>
    </lineage>
</organism>
<evidence type="ECO:0000256" key="1">
    <source>
        <dbReference type="SAM" id="MobiDB-lite"/>
    </source>
</evidence>
<dbReference type="InParanoid" id="A0A0G4EBI9"/>
<accession>A0A0G4EBI9</accession>
<keyword evidence="3" id="KW-1185">Reference proteome</keyword>
<dbReference type="Proteomes" id="UP000041254">
    <property type="component" value="Unassembled WGS sequence"/>
</dbReference>
<sequence length="218" mass="23807">MTPYYLNSTAMESSDTMSHAPNFTHGFPQGYGSYEGQQKLQPRSRRVRPACSNHTNHPLAEPIPTHGHERIARKSFHPGCVKETGRVGGRVSAGSNDSTQMPPSRQDSDRSVDGGVDVHQYQGEVGVGMGRGVMGWGAAVCTYQPHVVLYRPEALRIIMPATPATARHVSGFSTQQQQQHDCCDLCAAVYDVVDGIGECVVSAVEGAIDRLKWFFTFE</sequence>
<name>A0A0G4EBI9_VITBC</name>
<dbReference type="AlphaFoldDB" id="A0A0G4EBI9"/>
<dbReference type="VEuPathDB" id="CryptoDB:Vbra_11033"/>
<evidence type="ECO:0000313" key="2">
    <source>
        <dbReference type="EMBL" id="CEL92649.1"/>
    </source>
</evidence>
<dbReference type="EMBL" id="CDMY01000098">
    <property type="protein sequence ID" value="CEL92649.1"/>
    <property type="molecule type" value="Genomic_DNA"/>
</dbReference>
<dbReference type="PhylomeDB" id="A0A0G4EBI9"/>
<feature type="region of interest" description="Disordered" evidence="1">
    <location>
        <begin position="14"/>
        <end position="114"/>
    </location>
</feature>
<reference evidence="2 3" key="1">
    <citation type="submission" date="2014-11" db="EMBL/GenBank/DDBJ databases">
        <authorList>
            <person name="Zhu J."/>
            <person name="Qi W."/>
            <person name="Song R."/>
        </authorList>
    </citation>
    <scope>NUCLEOTIDE SEQUENCE [LARGE SCALE GENOMIC DNA]</scope>
</reference>